<protein>
    <submittedName>
        <fullName evidence="1">Uncharacterized protein</fullName>
    </submittedName>
</protein>
<dbReference type="KEGG" id="cint:HZF06_11935"/>
<dbReference type="Proteomes" id="UP000512286">
    <property type="component" value="Chromosome"/>
</dbReference>
<sequence>MAESQYSLTTSKKDVRCYLCDKVIKAGQSHYKLSRRKYNSKDKRKSIFVTNKYVICKDCK</sequence>
<gene>
    <name evidence="1" type="ORF">HZF06_11935</name>
</gene>
<evidence type="ECO:0000313" key="2">
    <source>
        <dbReference type="Proteomes" id="UP000512286"/>
    </source>
</evidence>
<dbReference type="AlphaFoldDB" id="A0A7D6ZE22"/>
<accession>A0A7D6ZE22</accession>
<name>A0A7D6ZE22_9CLOT</name>
<dbReference type="RefSeq" id="WP_181600315.1">
    <property type="nucleotide sequence ID" value="NZ_CP059378.1"/>
</dbReference>
<reference evidence="1 2" key="1">
    <citation type="submission" date="2020-07" db="EMBL/GenBank/DDBJ databases">
        <title>Electron transfer.</title>
        <authorList>
            <person name="Huang L."/>
            <person name="Liu X."/>
            <person name="Zhou S."/>
        </authorList>
    </citation>
    <scope>NUCLEOTIDE SEQUENCE [LARGE SCALE GENOMIC DNA]</scope>
    <source>
        <strain evidence="1 2">Lx1</strain>
    </source>
</reference>
<dbReference type="EMBL" id="CP059378">
    <property type="protein sequence ID" value="QLY77821.1"/>
    <property type="molecule type" value="Genomic_DNA"/>
</dbReference>
<evidence type="ECO:0000313" key="1">
    <source>
        <dbReference type="EMBL" id="QLY77821.1"/>
    </source>
</evidence>
<proteinExistence type="predicted"/>
<organism evidence="1 2">
    <name type="scientific">Clostridium intestinale</name>
    <dbReference type="NCBI Taxonomy" id="36845"/>
    <lineage>
        <taxon>Bacteria</taxon>
        <taxon>Bacillati</taxon>
        <taxon>Bacillota</taxon>
        <taxon>Clostridia</taxon>
        <taxon>Eubacteriales</taxon>
        <taxon>Clostridiaceae</taxon>
        <taxon>Clostridium</taxon>
    </lineage>
</organism>